<evidence type="ECO:0000313" key="2">
    <source>
        <dbReference type="EMBL" id="EDV38784.2"/>
    </source>
</evidence>
<keyword evidence="3" id="KW-1185">Reference proteome</keyword>
<sequence length="225" mass="24102">MGQPWCTELDYRIHIKTTSMPAGPHSIESEREPHGIRYSVSSGQSGPPEGLIKGPAYSPIHRMANDSPRSQSLSGYLIAVMLLLTATGIQTRRLSHRRLIIHVPVKVKTHHHTHTVYKVLHGSGGGGGGGVKQTVYKVLGFSTHGGGGGMAKGGGGGGGSHGSYDMGGMGHGEITYEDMHGCESGKVMPAGRDMIFNHYSRHGTGLEDEDYAEDDDFIDLRDGWL</sequence>
<accession>B3M7R1</accession>
<gene>
    <name evidence="2" type="primary">Dana\GF24972</name>
    <name evidence="2" type="synonym">dana_GLEANR_9652</name>
    <name evidence="2" type="ORF">GF24972</name>
</gene>
<dbReference type="eggNOG" id="ENOG502S5JN">
    <property type="taxonomic scope" value="Eukaryota"/>
</dbReference>
<evidence type="ECO:0000256" key="1">
    <source>
        <dbReference type="SAM" id="Phobius"/>
    </source>
</evidence>
<dbReference type="GeneID" id="6507599"/>
<protein>
    <submittedName>
        <fullName evidence="2">Uncharacterized protein</fullName>
    </submittedName>
</protein>
<dbReference type="OrthoDB" id="8056447at2759"/>
<dbReference type="Proteomes" id="UP000007801">
    <property type="component" value="Unassembled WGS sequence"/>
</dbReference>
<evidence type="ECO:0000313" key="3">
    <source>
        <dbReference type="Proteomes" id="UP000007801"/>
    </source>
</evidence>
<keyword evidence="1" id="KW-1133">Transmembrane helix</keyword>
<keyword evidence="1" id="KW-0472">Membrane</keyword>
<reference evidence="2 3" key="1">
    <citation type="journal article" date="2007" name="Nature">
        <title>Evolution of genes and genomes on the Drosophila phylogeny.</title>
        <authorList>
            <consortium name="Drosophila 12 Genomes Consortium"/>
            <person name="Clark A.G."/>
            <person name="Eisen M.B."/>
            <person name="Smith D.R."/>
            <person name="Bergman C.M."/>
            <person name="Oliver B."/>
            <person name="Markow T.A."/>
            <person name="Kaufman T.C."/>
            <person name="Kellis M."/>
            <person name="Gelbart W."/>
            <person name="Iyer V.N."/>
            <person name="Pollard D.A."/>
            <person name="Sackton T.B."/>
            <person name="Larracuente A.M."/>
            <person name="Singh N.D."/>
            <person name="Abad J.P."/>
            <person name="Abt D.N."/>
            <person name="Adryan B."/>
            <person name="Aguade M."/>
            <person name="Akashi H."/>
            <person name="Anderson W.W."/>
            <person name="Aquadro C.F."/>
            <person name="Ardell D.H."/>
            <person name="Arguello R."/>
            <person name="Artieri C.G."/>
            <person name="Barbash D.A."/>
            <person name="Barker D."/>
            <person name="Barsanti P."/>
            <person name="Batterham P."/>
            <person name="Batzoglou S."/>
            <person name="Begun D."/>
            <person name="Bhutkar A."/>
            <person name="Blanco E."/>
            <person name="Bosak S.A."/>
            <person name="Bradley R.K."/>
            <person name="Brand A.D."/>
            <person name="Brent M.R."/>
            <person name="Brooks A.N."/>
            <person name="Brown R.H."/>
            <person name="Butlin R.K."/>
            <person name="Caggese C."/>
            <person name="Calvi B.R."/>
            <person name="Bernardo de Carvalho A."/>
            <person name="Caspi A."/>
            <person name="Castrezana S."/>
            <person name="Celniker S.E."/>
            <person name="Chang J.L."/>
            <person name="Chapple C."/>
            <person name="Chatterji S."/>
            <person name="Chinwalla A."/>
            <person name="Civetta A."/>
            <person name="Clifton S.W."/>
            <person name="Comeron J.M."/>
            <person name="Costello J.C."/>
            <person name="Coyne J.A."/>
            <person name="Daub J."/>
            <person name="David R.G."/>
            <person name="Delcher A.L."/>
            <person name="Delehaunty K."/>
            <person name="Do C.B."/>
            <person name="Ebling H."/>
            <person name="Edwards K."/>
            <person name="Eickbush T."/>
            <person name="Evans J.D."/>
            <person name="Filipski A."/>
            <person name="Findeiss S."/>
            <person name="Freyhult E."/>
            <person name="Fulton L."/>
            <person name="Fulton R."/>
            <person name="Garcia A.C."/>
            <person name="Gardiner A."/>
            <person name="Garfield D.A."/>
            <person name="Garvin B.E."/>
            <person name="Gibson G."/>
            <person name="Gilbert D."/>
            <person name="Gnerre S."/>
            <person name="Godfrey J."/>
            <person name="Good R."/>
            <person name="Gotea V."/>
            <person name="Gravely B."/>
            <person name="Greenberg A.J."/>
            <person name="Griffiths-Jones S."/>
            <person name="Gross S."/>
            <person name="Guigo R."/>
            <person name="Gustafson E.A."/>
            <person name="Haerty W."/>
            <person name="Hahn M.W."/>
            <person name="Halligan D.L."/>
            <person name="Halpern A.L."/>
            <person name="Halter G.M."/>
            <person name="Han M.V."/>
            <person name="Heger A."/>
            <person name="Hillier L."/>
            <person name="Hinrichs A.S."/>
            <person name="Holmes I."/>
            <person name="Hoskins R.A."/>
            <person name="Hubisz M.J."/>
            <person name="Hultmark D."/>
            <person name="Huntley M.A."/>
            <person name="Jaffe D.B."/>
            <person name="Jagadeeshan S."/>
            <person name="Jeck W.R."/>
            <person name="Johnson J."/>
            <person name="Jones C.D."/>
            <person name="Jordan W.C."/>
            <person name="Karpen G.H."/>
            <person name="Kataoka E."/>
            <person name="Keightley P.D."/>
            <person name="Kheradpour P."/>
            <person name="Kirkness E.F."/>
            <person name="Koerich L.B."/>
            <person name="Kristiansen K."/>
            <person name="Kudrna D."/>
            <person name="Kulathinal R.J."/>
            <person name="Kumar S."/>
            <person name="Kwok R."/>
            <person name="Lander E."/>
            <person name="Langley C.H."/>
            <person name="Lapoint R."/>
            <person name="Lazzaro B.P."/>
            <person name="Lee S.J."/>
            <person name="Levesque L."/>
            <person name="Li R."/>
            <person name="Lin C.F."/>
            <person name="Lin M.F."/>
            <person name="Lindblad-Toh K."/>
            <person name="Llopart A."/>
            <person name="Long M."/>
            <person name="Low L."/>
            <person name="Lozovsky E."/>
            <person name="Lu J."/>
            <person name="Luo M."/>
            <person name="Machado C.A."/>
            <person name="Makalowski W."/>
            <person name="Marzo M."/>
            <person name="Matsuda M."/>
            <person name="Matzkin L."/>
            <person name="McAllister B."/>
            <person name="McBride C.S."/>
            <person name="McKernan B."/>
            <person name="McKernan K."/>
            <person name="Mendez-Lago M."/>
            <person name="Minx P."/>
            <person name="Mollenhauer M.U."/>
            <person name="Montooth K."/>
            <person name="Mount S.M."/>
            <person name="Mu X."/>
            <person name="Myers E."/>
            <person name="Negre B."/>
            <person name="Newfeld S."/>
            <person name="Nielsen R."/>
            <person name="Noor M.A."/>
            <person name="O'Grady P."/>
            <person name="Pachter L."/>
            <person name="Papaceit M."/>
            <person name="Parisi M.J."/>
            <person name="Parisi M."/>
            <person name="Parts L."/>
            <person name="Pedersen J.S."/>
            <person name="Pesole G."/>
            <person name="Phillippy A.M."/>
            <person name="Ponting C.P."/>
            <person name="Pop M."/>
            <person name="Porcelli D."/>
            <person name="Powell J.R."/>
            <person name="Prohaska S."/>
            <person name="Pruitt K."/>
            <person name="Puig M."/>
            <person name="Quesneville H."/>
            <person name="Ram K.R."/>
            <person name="Rand D."/>
            <person name="Rasmussen M.D."/>
            <person name="Reed L.K."/>
            <person name="Reenan R."/>
            <person name="Reily A."/>
            <person name="Remington K.A."/>
            <person name="Rieger T.T."/>
            <person name="Ritchie M.G."/>
            <person name="Robin C."/>
            <person name="Rogers Y.H."/>
            <person name="Rohde C."/>
            <person name="Rozas J."/>
            <person name="Rubenfield M.J."/>
            <person name="Ruiz A."/>
            <person name="Russo S."/>
            <person name="Salzberg S.L."/>
            <person name="Sanchez-Gracia A."/>
            <person name="Saranga D.J."/>
            <person name="Sato H."/>
            <person name="Schaeffer S.W."/>
            <person name="Schatz M.C."/>
            <person name="Schlenke T."/>
            <person name="Schwartz R."/>
            <person name="Segarra C."/>
            <person name="Singh R.S."/>
            <person name="Sirot L."/>
            <person name="Sirota M."/>
            <person name="Sisneros N.B."/>
            <person name="Smith C.D."/>
            <person name="Smith T.F."/>
            <person name="Spieth J."/>
            <person name="Stage D.E."/>
            <person name="Stark A."/>
            <person name="Stephan W."/>
            <person name="Strausberg R.L."/>
            <person name="Strempel S."/>
            <person name="Sturgill D."/>
            <person name="Sutton G."/>
            <person name="Sutton G.G."/>
            <person name="Tao W."/>
            <person name="Teichmann S."/>
            <person name="Tobari Y.N."/>
            <person name="Tomimura Y."/>
            <person name="Tsolas J.M."/>
            <person name="Valente V.L."/>
            <person name="Venter E."/>
            <person name="Venter J.C."/>
            <person name="Vicario S."/>
            <person name="Vieira F.G."/>
            <person name="Vilella A.J."/>
            <person name="Villasante A."/>
            <person name="Walenz B."/>
            <person name="Wang J."/>
            <person name="Wasserman M."/>
            <person name="Watts T."/>
            <person name="Wilson D."/>
            <person name="Wilson R.K."/>
            <person name="Wing R.A."/>
            <person name="Wolfner M.F."/>
            <person name="Wong A."/>
            <person name="Wong G.K."/>
            <person name="Wu C.I."/>
            <person name="Wu G."/>
            <person name="Yamamoto D."/>
            <person name="Yang H.P."/>
            <person name="Yang S.P."/>
            <person name="Yorke J.A."/>
            <person name="Yoshida K."/>
            <person name="Zdobnov E."/>
            <person name="Zhang P."/>
            <person name="Zhang Y."/>
            <person name="Zimin A.V."/>
            <person name="Baldwin J."/>
            <person name="Abdouelleil A."/>
            <person name="Abdulkadir J."/>
            <person name="Abebe A."/>
            <person name="Abera B."/>
            <person name="Abreu J."/>
            <person name="Acer S.C."/>
            <person name="Aftuck L."/>
            <person name="Alexander A."/>
            <person name="An P."/>
            <person name="Anderson E."/>
            <person name="Anderson S."/>
            <person name="Arachi H."/>
            <person name="Azer M."/>
            <person name="Bachantsang P."/>
            <person name="Barry A."/>
            <person name="Bayul T."/>
            <person name="Berlin A."/>
            <person name="Bessette D."/>
            <person name="Bloom T."/>
            <person name="Blye J."/>
            <person name="Boguslavskiy L."/>
            <person name="Bonnet C."/>
            <person name="Boukhgalter B."/>
            <person name="Bourzgui I."/>
            <person name="Brown A."/>
            <person name="Cahill P."/>
            <person name="Channer S."/>
            <person name="Cheshatsang Y."/>
            <person name="Chuda L."/>
            <person name="Citroen M."/>
            <person name="Collymore A."/>
            <person name="Cooke P."/>
            <person name="Costello M."/>
            <person name="D'Aco K."/>
            <person name="Daza R."/>
            <person name="De Haan G."/>
            <person name="DeGray S."/>
            <person name="DeMaso C."/>
            <person name="Dhargay N."/>
            <person name="Dooley K."/>
            <person name="Dooley E."/>
            <person name="Doricent M."/>
            <person name="Dorje P."/>
            <person name="Dorjee K."/>
            <person name="Dupes A."/>
            <person name="Elong R."/>
            <person name="Falk J."/>
            <person name="Farina A."/>
            <person name="Faro S."/>
            <person name="Ferguson D."/>
            <person name="Fisher S."/>
            <person name="Foley C.D."/>
            <person name="Franke A."/>
            <person name="Friedrich D."/>
            <person name="Gadbois L."/>
            <person name="Gearin G."/>
            <person name="Gearin C.R."/>
            <person name="Giannoukos G."/>
            <person name="Goode T."/>
            <person name="Graham J."/>
            <person name="Grandbois E."/>
            <person name="Grewal S."/>
            <person name="Gyaltsen K."/>
            <person name="Hafez N."/>
            <person name="Hagos B."/>
            <person name="Hall J."/>
            <person name="Henson C."/>
            <person name="Hollinger A."/>
            <person name="Honan T."/>
            <person name="Huard M.D."/>
            <person name="Hughes L."/>
            <person name="Hurhula B."/>
            <person name="Husby M.E."/>
            <person name="Kamat A."/>
            <person name="Kanga B."/>
            <person name="Kashin S."/>
            <person name="Khazanovich D."/>
            <person name="Kisner P."/>
            <person name="Lance K."/>
            <person name="Lara M."/>
            <person name="Lee W."/>
            <person name="Lennon N."/>
            <person name="Letendre F."/>
            <person name="LeVine R."/>
            <person name="Lipovsky A."/>
            <person name="Liu X."/>
            <person name="Liu J."/>
            <person name="Liu S."/>
            <person name="Lokyitsang T."/>
            <person name="Lokyitsang Y."/>
            <person name="Lubonja R."/>
            <person name="Lui A."/>
            <person name="MacDonald P."/>
            <person name="Magnisalis V."/>
            <person name="Maru K."/>
            <person name="Matthews C."/>
            <person name="McCusker W."/>
            <person name="McDonough S."/>
            <person name="Mehta T."/>
            <person name="Meldrim J."/>
            <person name="Meneus L."/>
            <person name="Mihai O."/>
            <person name="Mihalev A."/>
            <person name="Mihova T."/>
            <person name="Mittelman R."/>
            <person name="Mlenga V."/>
            <person name="Montmayeur A."/>
            <person name="Mulrain L."/>
            <person name="Navidi A."/>
            <person name="Naylor J."/>
            <person name="Negash T."/>
            <person name="Nguyen T."/>
            <person name="Nguyen N."/>
            <person name="Nicol R."/>
            <person name="Norbu C."/>
            <person name="Norbu N."/>
            <person name="Novod N."/>
            <person name="O'Neill B."/>
            <person name="Osman S."/>
            <person name="Markiewicz E."/>
            <person name="Oyono O.L."/>
            <person name="Patti C."/>
            <person name="Phunkhang P."/>
            <person name="Pierre F."/>
            <person name="Priest M."/>
            <person name="Raghuraman S."/>
            <person name="Rege F."/>
            <person name="Reyes R."/>
            <person name="Rise C."/>
            <person name="Rogov P."/>
            <person name="Ross K."/>
            <person name="Ryan E."/>
            <person name="Settipalli S."/>
            <person name="Shea T."/>
            <person name="Sherpa N."/>
            <person name="Shi L."/>
            <person name="Shih D."/>
            <person name="Sparrow T."/>
            <person name="Spaulding J."/>
            <person name="Stalker J."/>
            <person name="Stange-Thomann N."/>
            <person name="Stavropoulos S."/>
            <person name="Stone C."/>
            <person name="Strader C."/>
            <person name="Tesfaye S."/>
            <person name="Thomson T."/>
            <person name="Thoulutsang Y."/>
            <person name="Thoulutsang D."/>
            <person name="Topham K."/>
            <person name="Topping I."/>
            <person name="Tsamla T."/>
            <person name="Vassiliev H."/>
            <person name="Vo A."/>
            <person name="Wangchuk T."/>
            <person name="Wangdi T."/>
            <person name="Weiand M."/>
            <person name="Wilkinson J."/>
            <person name="Wilson A."/>
            <person name="Yadav S."/>
            <person name="Young G."/>
            <person name="Yu Q."/>
            <person name="Zembek L."/>
            <person name="Zhong D."/>
            <person name="Zimmer A."/>
            <person name="Zwirko Z."/>
            <person name="Jaffe D.B."/>
            <person name="Alvarez P."/>
            <person name="Brockman W."/>
            <person name="Butler J."/>
            <person name="Chin C."/>
            <person name="Gnerre S."/>
            <person name="Grabherr M."/>
            <person name="Kleber M."/>
            <person name="Mauceli E."/>
            <person name="MacCallum I."/>
        </authorList>
    </citation>
    <scope>NUCLEOTIDE SEQUENCE [LARGE SCALE GENOMIC DNA]</scope>
    <source>
        <strain evidence="3">Tucson 14024-0371.13</strain>
    </source>
</reference>
<organism evidence="2 3">
    <name type="scientific">Drosophila ananassae</name>
    <name type="common">Fruit fly</name>
    <dbReference type="NCBI Taxonomy" id="7217"/>
    <lineage>
        <taxon>Eukaryota</taxon>
        <taxon>Metazoa</taxon>
        <taxon>Ecdysozoa</taxon>
        <taxon>Arthropoda</taxon>
        <taxon>Hexapoda</taxon>
        <taxon>Insecta</taxon>
        <taxon>Pterygota</taxon>
        <taxon>Neoptera</taxon>
        <taxon>Endopterygota</taxon>
        <taxon>Diptera</taxon>
        <taxon>Brachycera</taxon>
        <taxon>Muscomorpha</taxon>
        <taxon>Ephydroidea</taxon>
        <taxon>Drosophilidae</taxon>
        <taxon>Drosophila</taxon>
        <taxon>Sophophora</taxon>
    </lineage>
</organism>
<name>B3M7R1_DROAN</name>
<keyword evidence="1" id="KW-0812">Transmembrane</keyword>
<dbReference type="AlphaFoldDB" id="B3M7R1"/>
<dbReference type="STRING" id="7217.B3M7R1"/>
<dbReference type="EMBL" id="CH902618">
    <property type="protein sequence ID" value="EDV38784.2"/>
    <property type="molecule type" value="Genomic_DNA"/>
</dbReference>
<dbReference type="InParanoid" id="B3M7R1"/>
<dbReference type="HOGENOM" id="CLU_1572250_0_0_1"/>
<feature type="transmembrane region" description="Helical" evidence="1">
    <location>
        <begin position="73"/>
        <end position="89"/>
    </location>
</feature>
<dbReference type="KEGG" id="dan:6507599"/>
<proteinExistence type="predicted"/>